<name>A0ABT6QG12_9STRE</name>
<accession>A0ABT6QG12</accession>
<feature type="compositionally biased region" description="Polar residues" evidence="5">
    <location>
        <begin position="1"/>
        <end position="13"/>
    </location>
</feature>
<dbReference type="SUPFAM" id="SSF103647">
    <property type="entry name" value="TSP type-3 repeat"/>
    <property type="match status" value="1"/>
</dbReference>
<comment type="caution">
    <text evidence="6">The sequence shown here is derived from an EMBL/GenBank/DDBJ whole genome shotgun (WGS) entry which is preliminary data.</text>
</comment>
<dbReference type="EMBL" id="JAIRCA020000026">
    <property type="protein sequence ID" value="MDI2140269.1"/>
    <property type="molecule type" value="Genomic_DNA"/>
</dbReference>
<organism evidence="6 7">
    <name type="scientific">Streptococcus hohhotensis</name>
    <dbReference type="NCBI Taxonomy" id="2866998"/>
    <lineage>
        <taxon>Bacteria</taxon>
        <taxon>Bacillati</taxon>
        <taxon>Bacillota</taxon>
        <taxon>Bacilli</taxon>
        <taxon>Lactobacillales</taxon>
        <taxon>Streptococcaceae</taxon>
        <taxon>Streptococcus</taxon>
        <taxon>Streptococcus mitis group</taxon>
    </lineage>
</organism>
<feature type="compositionally biased region" description="Basic and acidic residues" evidence="5">
    <location>
        <begin position="113"/>
        <end position="122"/>
    </location>
</feature>
<evidence type="ECO:0000313" key="6">
    <source>
        <dbReference type="EMBL" id="MDI2140269.1"/>
    </source>
</evidence>
<feature type="non-terminal residue" evidence="6">
    <location>
        <position position="1"/>
    </location>
</feature>
<protein>
    <recommendedName>
        <fullName evidence="8">YSIRK signal domain/LPXTG anchor domain surface protein</fullName>
    </recommendedName>
</protein>
<evidence type="ECO:0000256" key="2">
    <source>
        <dbReference type="ARBA" id="ARBA00022525"/>
    </source>
</evidence>
<dbReference type="InterPro" id="IPR059100">
    <property type="entry name" value="TSP3_bac"/>
</dbReference>
<keyword evidence="7" id="KW-1185">Reference proteome</keyword>
<comment type="subcellular location">
    <subcellularLocation>
        <location evidence="1">Secreted</location>
    </subcellularLocation>
</comment>
<sequence>TPNKPGTTITTDKPVNGLTVDNGGNLKGTPEVDKWEPKEEERTVEIPVKLKKGTEEVVVKVPVKIQRDTDGDGIPDVKDPDDDNDGIPDEEEIKNGTNPKVADNLTGTVTEKTVPEKKPVPA</sequence>
<feature type="region of interest" description="Disordered" evidence="5">
    <location>
        <begin position="1"/>
        <end position="40"/>
    </location>
</feature>
<dbReference type="Gene3D" id="4.10.1080.10">
    <property type="entry name" value="TSP type-3 repeat"/>
    <property type="match status" value="1"/>
</dbReference>
<evidence type="ECO:0008006" key="8">
    <source>
        <dbReference type="Google" id="ProtNLM"/>
    </source>
</evidence>
<feature type="compositionally biased region" description="Acidic residues" evidence="5">
    <location>
        <begin position="79"/>
        <end position="92"/>
    </location>
</feature>
<evidence type="ECO:0000256" key="3">
    <source>
        <dbReference type="ARBA" id="ARBA00022729"/>
    </source>
</evidence>
<dbReference type="InterPro" id="IPR028974">
    <property type="entry name" value="TSP_type-3_rpt"/>
</dbReference>
<reference evidence="6" key="1">
    <citation type="submission" date="2023-05" db="EMBL/GenBank/DDBJ databases">
        <title>Streptococcus hohhotensis sp. nov., isolated from the breast milk of healthy women.</title>
        <authorList>
            <person name="Liu W."/>
        </authorList>
    </citation>
    <scope>NUCLEOTIDE SEQUENCE</scope>
    <source>
        <strain evidence="6">IMAU99199</strain>
    </source>
</reference>
<dbReference type="RefSeq" id="WP_224219107.1">
    <property type="nucleotide sequence ID" value="NZ_JAIRCA020000026.1"/>
</dbReference>
<proteinExistence type="predicted"/>
<gene>
    <name evidence="6" type="ORF">K4Z77_008940</name>
</gene>
<keyword evidence="3" id="KW-0732">Signal</keyword>
<feature type="region of interest" description="Disordered" evidence="5">
    <location>
        <begin position="66"/>
        <end position="122"/>
    </location>
</feature>
<evidence type="ECO:0000313" key="7">
    <source>
        <dbReference type="Proteomes" id="UP001156146"/>
    </source>
</evidence>
<evidence type="ECO:0000256" key="4">
    <source>
        <dbReference type="ARBA" id="ARBA00022837"/>
    </source>
</evidence>
<dbReference type="Proteomes" id="UP001156146">
    <property type="component" value="Unassembled WGS sequence"/>
</dbReference>
<feature type="non-terminal residue" evidence="6">
    <location>
        <position position="122"/>
    </location>
</feature>
<feature type="compositionally biased region" description="Basic and acidic residues" evidence="5">
    <location>
        <begin position="30"/>
        <end position="40"/>
    </location>
</feature>
<evidence type="ECO:0000256" key="1">
    <source>
        <dbReference type="ARBA" id="ARBA00004613"/>
    </source>
</evidence>
<feature type="compositionally biased region" description="Basic and acidic residues" evidence="5">
    <location>
        <begin position="66"/>
        <end position="78"/>
    </location>
</feature>
<keyword evidence="2" id="KW-0964">Secreted</keyword>
<keyword evidence="4" id="KW-0106">Calcium</keyword>
<evidence type="ECO:0000256" key="5">
    <source>
        <dbReference type="SAM" id="MobiDB-lite"/>
    </source>
</evidence>
<dbReference type="Pfam" id="PF18884">
    <property type="entry name" value="TSP3_bac"/>
    <property type="match status" value="1"/>
</dbReference>